<dbReference type="EMBL" id="FOJM01000005">
    <property type="protein sequence ID" value="SFA45985.1"/>
    <property type="molecule type" value="Genomic_DNA"/>
</dbReference>
<proteinExistence type="predicted"/>
<protein>
    <recommendedName>
        <fullName evidence="3">Lipoprotein</fullName>
    </recommendedName>
</protein>
<reference evidence="2" key="1">
    <citation type="submission" date="2016-10" db="EMBL/GenBank/DDBJ databases">
        <authorList>
            <person name="Varghese N."/>
            <person name="Submissions S."/>
        </authorList>
    </citation>
    <scope>NUCLEOTIDE SEQUENCE [LARGE SCALE GENOMIC DNA]</scope>
    <source>
        <strain evidence="2">DSM 18130</strain>
    </source>
</reference>
<name>A0A1I0T2I8_9SPHI</name>
<dbReference type="Proteomes" id="UP000198836">
    <property type="component" value="Unassembled WGS sequence"/>
</dbReference>
<evidence type="ECO:0000313" key="1">
    <source>
        <dbReference type="EMBL" id="SFA45985.1"/>
    </source>
</evidence>
<evidence type="ECO:0000313" key="2">
    <source>
        <dbReference type="Proteomes" id="UP000198836"/>
    </source>
</evidence>
<accession>A0A1I0T2I8</accession>
<dbReference type="OrthoDB" id="1494315at2"/>
<gene>
    <name evidence="1" type="ORF">SAMN04488511_105215</name>
</gene>
<sequence>MKITKTVLLGLSISFLACQSERETDENKPDSLTGTTSVSAQAVDERFLVVAGHSIGEISLGEDMQQVSAKLGRPDFSDAAMGKAWGIWYSSDSTANGKNEVAIYSSYRDTSMQVKDVKQIRITSNEFKTRDGLATGVSLEDTKLKIQGINKLYAYLNEKKDTVVVYDAKKEGIGFEFLKGKSIALTVHPANIALNQTYLTLHPEWKLIN</sequence>
<dbReference type="AlphaFoldDB" id="A0A1I0T2I8"/>
<evidence type="ECO:0008006" key="3">
    <source>
        <dbReference type="Google" id="ProtNLM"/>
    </source>
</evidence>
<organism evidence="1 2">
    <name type="scientific">Pedobacter suwonensis</name>
    <dbReference type="NCBI Taxonomy" id="332999"/>
    <lineage>
        <taxon>Bacteria</taxon>
        <taxon>Pseudomonadati</taxon>
        <taxon>Bacteroidota</taxon>
        <taxon>Sphingobacteriia</taxon>
        <taxon>Sphingobacteriales</taxon>
        <taxon>Sphingobacteriaceae</taxon>
        <taxon>Pedobacter</taxon>
    </lineage>
</organism>
<dbReference type="RefSeq" id="WP_090982201.1">
    <property type="nucleotide sequence ID" value="NZ_FOJM01000005.1"/>
</dbReference>
<dbReference type="PROSITE" id="PS51257">
    <property type="entry name" value="PROKAR_LIPOPROTEIN"/>
    <property type="match status" value="1"/>
</dbReference>
<keyword evidence="2" id="KW-1185">Reference proteome</keyword>